<dbReference type="GO" id="GO:0044458">
    <property type="term" value="P:motile cilium assembly"/>
    <property type="evidence" value="ECO:0007669"/>
    <property type="project" value="TreeGrafter"/>
</dbReference>
<dbReference type="InterPro" id="IPR001452">
    <property type="entry name" value="SH3_domain"/>
</dbReference>
<dbReference type="FunFam" id="2.30.30.40:FF:000072">
    <property type="entry name" value="Unconventional Myosin IB"/>
    <property type="match status" value="1"/>
</dbReference>
<evidence type="ECO:0000313" key="6">
    <source>
        <dbReference type="EMBL" id="CAE1326571.1"/>
    </source>
</evidence>
<feature type="repeat" description="WD" evidence="3">
    <location>
        <begin position="523"/>
        <end position="555"/>
    </location>
</feature>
<feature type="repeat" description="WD" evidence="3">
    <location>
        <begin position="613"/>
        <end position="645"/>
    </location>
</feature>
<dbReference type="InterPro" id="IPR052803">
    <property type="entry name" value="Cilium-Associated_Jouberin"/>
</dbReference>
<feature type="region of interest" description="Disordered" evidence="4">
    <location>
        <begin position="22"/>
        <end position="200"/>
    </location>
</feature>
<dbReference type="EMBL" id="CAHIKZ030005482">
    <property type="protein sequence ID" value="CAE1326571.1"/>
    <property type="molecule type" value="Genomic_DNA"/>
</dbReference>
<feature type="compositionally biased region" description="Polar residues" evidence="4">
    <location>
        <begin position="84"/>
        <end position="94"/>
    </location>
</feature>
<dbReference type="SMART" id="SM00326">
    <property type="entry name" value="SH3"/>
    <property type="match status" value="1"/>
</dbReference>
<reference evidence="6" key="1">
    <citation type="submission" date="2021-01" db="EMBL/GenBank/DDBJ databases">
        <authorList>
            <person name="Li R."/>
            <person name="Bekaert M."/>
        </authorList>
    </citation>
    <scope>NUCLEOTIDE SEQUENCE</scope>
    <source>
        <strain evidence="6">Farmed</strain>
    </source>
</reference>
<dbReference type="SUPFAM" id="SSF50978">
    <property type="entry name" value="WD40 repeat-like"/>
    <property type="match status" value="1"/>
</dbReference>
<dbReference type="Pfam" id="PF00018">
    <property type="entry name" value="SH3_1"/>
    <property type="match status" value="1"/>
</dbReference>
<dbReference type="Proteomes" id="UP000597762">
    <property type="component" value="Unassembled WGS sequence"/>
</dbReference>
<evidence type="ECO:0000256" key="3">
    <source>
        <dbReference type="PROSITE-ProRule" id="PRU00221"/>
    </source>
</evidence>
<evidence type="ECO:0000259" key="5">
    <source>
        <dbReference type="PROSITE" id="PS50002"/>
    </source>
</evidence>
<dbReference type="InterPro" id="IPR001680">
    <property type="entry name" value="WD40_rpt"/>
</dbReference>
<organism evidence="6 7">
    <name type="scientific">Acanthosepion pharaonis</name>
    <name type="common">Pharaoh cuttlefish</name>
    <name type="synonym">Sepia pharaonis</name>
    <dbReference type="NCBI Taxonomy" id="158019"/>
    <lineage>
        <taxon>Eukaryota</taxon>
        <taxon>Metazoa</taxon>
        <taxon>Spiralia</taxon>
        <taxon>Lophotrochozoa</taxon>
        <taxon>Mollusca</taxon>
        <taxon>Cephalopoda</taxon>
        <taxon>Coleoidea</taxon>
        <taxon>Decapodiformes</taxon>
        <taxon>Sepiida</taxon>
        <taxon>Sepiina</taxon>
        <taxon>Sepiidae</taxon>
        <taxon>Acanthosepion</taxon>
    </lineage>
</organism>
<feature type="repeat" description="WD" evidence="3">
    <location>
        <begin position="566"/>
        <end position="599"/>
    </location>
</feature>
<accession>A0A812EIJ3</accession>
<evidence type="ECO:0000256" key="2">
    <source>
        <dbReference type="PROSITE-ProRule" id="PRU00192"/>
    </source>
</evidence>
<gene>
    <name evidence="6" type="ORF">SPHA_76145</name>
</gene>
<feature type="compositionally biased region" description="Basic residues" evidence="4">
    <location>
        <begin position="102"/>
        <end position="117"/>
    </location>
</feature>
<name>A0A812EIJ3_ACAPH</name>
<feature type="compositionally biased region" description="Polar residues" evidence="4">
    <location>
        <begin position="43"/>
        <end position="52"/>
    </location>
</feature>
<evidence type="ECO:0000256" key="4">
    <source>
        <dbReference type="SAM" id="MobiDB-lite"/>
    </source>
</evidence>
<dbReference type="Gene3D" id="2.130.10.10">
    <property type="entry name" value="YVTN repeat-like/Quinoprotein amine dehydrogenase"/>
    <property type="match status" value="1"/>
</dbReference>
<keyword evidence="3" id="KW-0853">WD repeat</keyword>
<dbReference type="PANTHER" id="PTHR44499">
    <property type="entry name" value="JOUBERIN"/>
    <property type="match status" value="1"/>
</dbReference>
<dbReference type="PANTHER" id="PTHR44499:SF1">
    <property type="entry name" value="JOUBERIN"/>
    <property type="match status" value="1"/>
</dbReference>
<dbReference type="SUPFAM" id="SSF50044">
    <property type="entry name" value="SH3-domain"/>
    <property type="match status" value="1"/>
</dbReference>
<feature type="domain" description="SH3" evidence="5">
    <location>
        <begin position="939"/>
        <end position="999"/>
    </location>
</feature>
<dbReference type="PROSITE" id="PS50002">
    <property type="entry name" value="SH3"/>
    <property type="match status" value="1"/>
</dbReference>
<dbReference type="OrthoDB" id="2096344at2759"/>
<dbReference type="Pfam" id="PF00400">
    <property type="entry name" value="WD40"/>
    <property type="match status" value="3"/>
</dbReference>
<dbReference type="InterPro" id="IPR036028">
    <property type="entry name" value="SH3-like_dom_sf"/>
</dbReference>
<comment type="caution">
    <text evidence="6">The sequence shown here is derived from an EMBL/GenBank/DDBJ whole genome shotgun (WGS) entry which is preliminary data.</text>
</comment>
<dbReference type="Gene3D" id="2.30.30.40">
    <property type="entry name" value="SH3 Domains"/>
    <property type="match status" value="1"/>
</dbReference>
<dbReference type="AlphaFoldDB" id="A0A812EIJ3"/>
<dbReference type="InterPro" id="IPR015943">
    <property type="entry name" value="WD40/YVTN_repeat-like_dom_sf"/>
</dbReference>
<keyword evidence="1 2" id="KW-0728">SH3 domain</keyword>
<dbReference type="PRINTS" id="PR00452">
    <property type="entry name" value="SH3DOMAIN"/>
</dbReference>
<evidence type="ECO:0000256" key="1">
    <source>
        <dbReference type="ARBA" id="ARBA00022443"/>
    </source>
</evidence>
<dbReference type="PROSITE" id="PS50082">
    <property type="entry name" value="WD_REPEATS_2"/>
    <property type="match status" value="3"/>
</dbReference>
<sequence length="1018" mass="115879">MTEDEDGDDITAQSRARFQQLLQENVEIPSRETKKKKKKMKPSMSTEESVMQQLKCLQKDEDPSISANTYNPKETRLSPKKKNLQQQLELSSGDNEIESPKKRTSKKTSDPKKRKSRPQPSPEDDQTRNEDEDLLISSPKEKPQKSLFSRKNKSKHPKDEDQNEEVVPPETTLDSPKPETKRNLLKKKKSRKKEIEEREADAIEQPTRMISDVADEGNILAISIHRTDKLKNDFHIAHPLVRVHIVNEETGQYLSKQNSLRAVTSIYEGKNSNVQHILPIMTQPFDFKQKKSTLPVWEDVLVFNENYNYFVQTEPKVILFFEILDFVGMNMASLHYSKQKQESGWYKIAWAFLKIVGANNKVNTGSKVRLQLFEPINTSIDMLSSSQMPEVYNWWKNYHRVNYPSTLYVTVKSMIMPQEMDPGTGAASQQEMGISNLSEMKNAANSGVTPIEKPRTLLTWSRLPGQTCRVPNSVILTLKAGRGGCYTVKFSNDGRSLACGCNNTKDYPVLIYEIPSGQLRHHLPGHFGIIYDLCWSPNDIQLCSASADGTVRVWNNQRPDEQEVKILPHPGYVYCCQFHIKSDSLVVTGGFDAIIRVWETHVPDKYGQLLQEIESHKGNINTLCFDELGEKLYSGDSIGTVLMWNSYLNNQPSETAFKRDWTFYKDISIPEKKGIPINCLKMHCSGRRLLVHYRDSIICMIDLRINQVMQEYIGALNWSKHIRSTLSPCGTLVFAGSEDNRAYVWHTDTGDKLEVYVKLGYQQPVTGIDYHLRDHIIAFSSSGNNQPVYVYKYDPSVTLKPDAVTSTSLEQSEADVLQASLNKTKSRSKGLASERNENFDILNKTRYEKAIKKLNSVSTLSPSMFSPLAHQPLEMALRQEQFFRENKYSAQSSVPLCSDHTLFNPFGSKLVASPITSRKKAVNTVSGSLQFSFETPKGAQHEEVVALYDYQAQRSDELNFAEGDILKVLYKDTEHWWMGESPSGQQGFFPSNYVEKAFKSSNSKKAKHSVEKNIEKSS</sequence>
<keyword evidence="7" id="KW-1185">Reference proteome</keyword>
<dbReference type="SMART" id="SM00320">
    <property type="entry name" value="WD40"/>
    <property type="match status" value="6"/>
</dbReference>
<dbReference type="InterPro" id="IPR036322">
    <property type="entry name" value="WD40_repeat_dom_sf"/>
</dbReference>
<dbReference type="GO" id="GO:0036064">
    <property type="term" value="C:ciliary basal body"/>
    <property type="evidence" value="ECO:0007669"/>
    <property type="project" value="TreeGrafter"/>
</dbReference>
<protein>
    <submittedName>
        <fullName evidence="6">AHI1</fullName>
    </submittedName>
</protein>
<evidence type="ECO:0000313" key="7">
    <source>
        <dbReference type="Proteomes" id="UP000597762"/>
    </source>
</evidence>
<dbReference type="PROSITE" id="PS50294">
    <property type="entry name" value="WD_REPEATS_REGION"/>
    <property type="match status" value="1"/>
</dbReference>
<feature type="compositionally biased region" description="Basic residues" evidence="4">
    <location>
        <begin position="183"/>
        <end position="192"/>
    </location>
</feature>
<proteinExistence type="predicted"/>